<dbReference type="RefSeq" id="WP_204746673.1">
    <property type="nucleotide sequence ID" value="NZ_CP069188.1"/>
</dbReference>
<feature type="transmembrane region" description="Helical" evidence="1">
    <location>
        <begin position="118"/>
        <end position="140"/>
    </location>
</feature>
<protein>
    <submittedName>
        <fullName evidence="2">Uncharacterized protein</fullName>
    </submittedName>
</protein>
<sequence>MSPSTRAIDDRTDSTRITRRAAGWLRTRLGRSSPLRPTGGGGLALVAVSAAVSLAAAGLLGGTLRIRWSVGTYYGPEYAPTAIVLAAFPILVAVAVSAFRGGATLLEQTETGSRERGYYELAALSVLLSLLVAQLALVLANLW</sequence>
<dbReference type="KEGG" id="hsal:JMJ58_12060"/>
<feature type="transmembrane region" description="Helical" evidence="1">
    <location>
        <begin position="82"/>
        <end position="106"/>
    </location>
</feature>
<keyword evidence="1" id="KW-1133">Transmembrane helix</keyword>
<keyword evidence="1" id="KW-0472">Membrane</keyword>
<feature type="transmembrane region" description="Helical" evidence="1">
    <location>
        <begin position="41"/>
        <end position="62"/>
    </location>
</feature>
<keyword evidence="1" id="KW-0812">Transmembrane</keyword>
<dbReference type="GeneID" id="62875870"/>
<evidence type="ECO:0000313" key="3">
    <source>
        <dbReference type="Proteomes" id="UP000637819"/>
    </source>
</evidence>
<gene>
    <name evidence="2" type="ORF">JMJ58_12060</name>
</gene>
<dbReference type="AlphaFoldDB" id="A0A8T8DVV7"/>
<dbReference type="EMBL" id="CP069188">
    <property type="protein sequence ID" value="QRV13688.1"/>
    <property type="molecule type" value="Genomic_DNA"/>
</dbReference>
<name>A0A8T8DVV7_9EURY</name>
<accession>A0A8T8DVV7</accession>
<dbReference type="OrthoDB" id="188253at2157"/>
<dbReference type="Proteomes" id="UP000637819">
    <property type="component" value="Chromosome"/>
</dbReference>
<proteinExistence type="predicted"/>
<keyword evidence="3" id="KW-1185">Reference proteome</keyword>
<evidence type="ECO:0000313" key="2">
    <source>
        <dbReference type="EMBL" id="QRV13688.1"/>
    </source>
</evidence>
<organism evidence="2 3">
    <name type="scientific">Haloterrigena salifodinae</name>
    <dbReference type="NCBI Taxonomy" id="2675099"/>
    <lineage>
        <taxon>Archaea</taxon>
        <taxon>Methanobacteriati</taxon>
        <taxon>Methanobacteriota</taxon>
        <taxon>Stenosarchaea group</taxon>
        <taxon>Halobacteria</taxon>
        <taxon>Halobacteriales</taxon>
        <taxon>Natrialbaceae</taxon>
        <taxon>Haloterrigena</taxon>
    </lineage>
</organism>
<reference evidence="2 3" key="1">
    <citation type="submission" date="2021-01" db="EMBL/GenBank/DDBJ databases">
        <title>Genome Sequence and Methylation Pattern of Haloterrigena salifodinae BOL5-1, An Extremely Halophilic Archaeon from a Bolivian Salt Mine.</title>
        <authorList>
            <person name="DasSarma P."/>
            <person name="Anton B.P."/>
            <person name="DasSarma S.L."/>
            <person name="von Ehrenheim H.A.L."/>
            <person name="Martinez F.L."/>
            <person name="Guzman D."/>
            <person name="Roberts R.J."/>
            <person name="DasSarma S."/>
        </authorList>
    </citation>
    <scope>NUCLEOTIDE SEQUENCE [LARGE SCALE GENOMIC DNA]</scope>
    <source>
        <strain evidence="2 3">BOL5-1</strain>
    </source>
</reference>
<evidence type="ECO:0000256" key="1">
    <source>
        <dbReference type="SAM" id="Phobius"/>
    </source>
</evidence>